<evidence type="ECO:0000313" key="3">
    <source>
        <dbReference type="Proteomes" id="UP001497382"/>
    </source>
</evidence>
<dbReference type="Pfam" id="PF00188">
    <property type="entry name" value="CAP"/>
    <property type="match status" value="1"/>
</dbReference>
<organism evidence="2 3">
    <name type="scientific">Larinioides sclopetarius</name>
    <dbReference type="NCBI Taxonomy" id="280406"/>
    <lineage>
        <taxon>Eukaryota</taxon>
        <taxon>Metazoa</taxon>
        <taxon>Ecdysozoa</taxon>
        <taxon>Arthropoda</taxon>
        <taxon>Chelicerata</taxon>
        <taxon>Arachnida</taxon>
        <taxon>Araneae</taxon>
        <taxon>Araneomorphae</taxon>
        <taxon>Entelegynae</taxon>
        <taxon>Araneoidea</taxon>
        <taxon>Araneidae</taxon>
        <taxon>Larinioides</taxon>
    </lineage>
</organism>
<name>A0AAV1YQS0_9ARAC</name>
<sequence>MMEMVWDDELAMIAQKHAETCKFEHDCGDCRRVDRFKVGQNLYLSASSNFPPNNNVWKNMTKAFYDEVA</sequence>
<protein>
    <recommendedName>
        <fullName evidence="1">SCP domain-containing protein</fullName>
    </recommendedName>
</protein>
<dbReference type="InterPro" id="IPR035940">
    <property type="entry name" value="CAP_sf"/>
</dbReference>
<feature type="domain" description="SCP" evidence="1">
    <location>
        <begin position="1"/>
        <end position="68"/>
    </location>
</feature>
<dbReference type="AlphaFoldDB" id="A0AAV1YQS0"/>
<dbReference type="Gene3D" id="3.40.33.10">
    <property type="entry name" value="CAP"/>
    <property type="match status" value="1"/>
</dbReference>
<feature type="non-terminal residue" evidence="2">
    <location>
        <position position="69"/>
    </location>
</feature>
<gene>
    <name evidence="2" type="ORF">LARSCL_LOCUS224</name>
</gene>
<evidence type="ECO:0000313" key="2">
    <source>
        <dbReference type="EMBL" id="CAL1261143.1"/>
    </source>
</evidence>
<dbReference type="SUPFAM" id="SSF55797">
    <property type="entry name" value="PR-1-like"/>
    <property type="match status" value="1"/>
</dbReference>
<dbReference type="CDD" id="cd05380">
    <property type="entry name" value="CAP_euk"/>
    <property type="match status" value="1"/>
</dbReference>
<reference evidence="2 3" key="1">
    <citation type="submission" date="2024-04" db="EMBL/GenBank/DDBJ databases">
        <authorList>
            <person name="Rising A."/>
            <person name="Reimegard J."/>
            <person name="Sonavane S."/>
            <person name="Akerstrom W."/>
            <person name="Nylinder S."/>
            <person name="Hedman E."/>
            <person name="Kallberg Y."/>
        </authorList>
    </citation>
    <scope>NUCLEOTIDE SEQUENCE [LARGE SCALE GENOMIC DNA]</scope>
</reference>
<dbReference type="EMBL" id="CAXIEN010000001">
    <property type="protein sequence ID" value="CAL1261143.1"/>
    <property type="molecule type" value="Genomic_DNA"/>
</dbReference>
<keyword evidence="3" id="KW-1185">Reference proteome</keyword>
<evidence type="ECO:0000259" key="1">
    <source>
        <dbReference type="Pfam" id="PF00188"/>
    </source>
</evidence>
<comment type="caution">
    <text evidence="2">The sequence shown here is derived from an EMBL/GenBank/DDBJ whole genome shotgun (WGS) entry which is preliminary data.</text>
</comment>
<dbReference type="Proteomes" id="UP001497382">
    <property type="component" value="Unassembled WGS sequence"/>
</dbReference>
<proteinExistence type="predicted"/>
<dbReference type="InterPro" id="IPR014044">
    <property type="entry name" value="CAP_dom"/>
</dbReference>
<accession>A0AAV1YQS0</accession>